<comment type="caution">
    <text evidence="2">The sequence shown here is derived from an EMBL/GenBank/DDBJ whole genome shotgun (WGS) entry which is preliminary data.</text>
</comment>
<feature type="transmembrane region" description="Helical" evidence="1">
    <location>
        <begin position="319"/>
        <end position="342"/>
    </location>
</feature>
<keyword evidence="1" id="KW-0812">Transmembrane</keyword>
<dbReference type="InterPro" id="IPR034549">
    <property type="entry name" value="SPACA6"/>
</dbReference>
<keyword evidence="3" id="KW-1185">Reference proteome</keyword>
<dbReference type="GO" id="GO:0007342">
    <property type="term" value="P:fusion of sperm to egg plasma membrane involved in single fertilization"/>
    <property type="evidence" value="ECO:0007669"/>
    <property type="project" value="InterPro"/>
</dbReference>
<name>A0A3N0YNQ3_ANAGA</name>
<dbReference type="OrthoDB" id="8960581at2759"/>
<dbReference type="EMBL" id="RJVU01035218">
    <property type="protein sequence ID" value="ROL47823.1"/>
    <property type="molecule type" value="Genomic_DNA"/>
</dbReference>
<accession>A0A3N0YNQ3</accession>
<evidence type="ECO:0000313" key="3">
    <source>
        <dbReference type="Proteomes" id="UP000281406"/>
    </source>
</evidence>
<proteinExistence type="predicted"/>
<sequence>MAAGLTFRSQTHFRILHAARELVYSSYLLSFRQTSYVDMHFLSPQRLTLSKSACPDAMISSFISTALNCYQCFIDVDDSLRLCWGHILTEYNIRNVDSCFKTLDRIFNNESRVTEAGKVGRGYDLMLKNILMAEIMPIVEEFDGLTNNDTVYEFRLQAAANNFIAAASRLPRVPLAKCDLNLSLPFFFVLTNAEIEIQERTMLMDLFDEVTVGVDPLYFISSARPEHSGTYQCEIFSQEHSLVRIYYYLTGDHAHMKKNNIPVLLLLLISLSLYQMSVVSTSVVPLAQLGHVELQDVFEQALLPGGQFPPLSPKDPFTLWVPSPVLLTTCLTAMFLLVFLMLG</sequence>
<dbReference type="Proteomes" id="UP000281406">
    <property type="component" value="Unassembled WGS sequence"/>
</dbReference>
<protein>
    <submittedName>
        <fullName evidence="2">Uncharacterized protein</fullName>
    </submittedName>
</protein>
<evidence type="ECO:0000313" key="2">
    <source>
        <dbReference type="EMBL" id="ROL47823.1"/>
    </source>
</evidence>
<evidence type="ECO:0000256" key="1">
    <source>
        <dbReference type="SAM" id="Phobius"/>
    </source>
</evidence>
<keyword evidence="1" id="KW-0472">Membrane</keyword>
<dbReference type="PANTHER" id="PTHR37366:SF1">
    <property type="entry name" value="SPERM ACROSOME MEMBRANE-ASSOCIATED PROTEIN 6"/>
    <property type="match status" value="1"/>
</dbReference>
<gene>
    <name evidence="2" type="ORF">DPX16_18100</name>
</gene>
<organism evidence="2 3">
    <name type="scientific">Anabarilius grahami</name>
    <name type="common">Kanglang fish</name>
    <name type="synonym">Barilius grahami</name>
    <dbReference type="NCBI Taxonomy" id="495550"/>
    <lineage>
        <taxon>Eukaryota</taxon>
        <taxon>Metazoa</taxon>
        <taxon>Chordata</taxon>
        <taxon>Craniata</taxon>
        <taxon>Vertebrata</taxon>
        <taxon>Euteleostomi</taxon>
        <taxon>Actinopterygii</taxon>
        <taxon>Neopterygii</taxon>
        <taxon>Teleostei</taxon>
        <taxon>Ostariophysi</taxon>
        <taxon>Cypriniformes</taxon>
        <taxon>Xenocyprididae</taxon>
        <taxon>Xenocypridinae</taxon>
        <taxon>Xenocypridinae incertae sedis</taxon>
        <taxon>Anabarilius</taxon>
    </lineage>
</organism>
<dbReference type="AlphaFoldDB" id="A0A3N0YNQ3"/>
<dbReference type="PANTHER" id="PTHR37366">
    <property type="entry name" value="SPERM ACROSOME MEMBRANE-ASSOCIATED PROTEIN 6"/>
    <property type="match status" value="1"/>
</dbReference>
<feature type="transmembrane region" description="Helical" evidence="1">
    <location>
        <begin position="263"/>
        <end position="287"/>
    </location>
</feature>
<keyword evidence="1" id="KW-1133">Transmembrane helix</keyword>
<reference evidence="2 3" key="1">
    <citation type="submission" date="2018-10" db="EMBL/GenBank/DDBJ databases">
        <title>Genome assembly for a Yunnan-Guizhou Plateau 3E fish, Anabarilius grahami (Regan), and its evolutionary and genetic applications.</title>
        <authorList>
            <person name="Jiang W."/>
        </authorList>
    </citation>
    <scope>NUCLEOTIDE SEQUENCE [LARGE SCALE GENOMIC DNA]</scope>
    <source>
        <strain evidence="2">AG-KIZ</strain>
        <tissue evidence="2">Muscle</tissue>
    </source>
</reference>